<dbReference type="Pfam" id="PF12558">
    <property type="entry name" value="DUF3744"/>
    <property type="match status" value="1"/>
</dbReference>
<keyword evidence="3" id="KW-0813">Transport</keyword>
<dbReference type="PANTHER" id="PTHR43553">
    <property type="entry name" value="HEAVY METAL TRANSPORTER"/>
    <property type="match status" value="1"/>
</dbReference>
<keyword evidence="13" id="KW-1185">Reference proteome</keyword>
<dbReference type="AlphaFoldDB" id="A0A2I1MAV7"/>
<evidence type="ECO:0000256" key="7">
    <source>
        <dbReference type="ARBA" id="ARBA00022840"/>
    </source>
</evidence>
<proteinExistence type="inferred from homology"/>
<evidence type="ECO:0000256" key="5">
    <source>
        <dbReference type="ARBA" id="ARBA00022737"/>
    </source>
</evidence>
<comment type="caution">
    <text evidence="12">The sequence shown here is derived from an EMBL/GenBank/DDBJ whole genome shotgun (WGS) entry which is preliminary data.</text>
</comment>
<dbReference type="GO" id="GO:0042626">
    <property type="term" value="F:ATPase-coupled transmembrane transporter activity"/>
    <property type="evidence" value="ECO:0007669"/>
    <property type="project" value="TreeGrafter"/>
</dbReference>
<protein>
    <submittedName>
        <fullName evidence="12">Heme ABC transporter ATP-binding protein</fullName>
    </submittedName>
</protein>
<evidence type="ECO:0000256" key="8">
    <source>
        <dbReference type="ARBA" id="ARBA00022967"/>
    </source>
</evidence>
<organism evidence="12 13">
    <name type="scientific">Anaerococcus octavius</name>
    <dbReference type="NCBI Taxonomy" id="54007"/>
    <lineage>
        <taxon>Bacteria</taxon>
        <taxon>Bacillati</taxon>
        <taxon>Bacillota</taxon>
        <taxon>Tissierellia</taxon>
        <taxon>Tissierellales</taxon>
        <taxon>Peptoniphilaceae</taxon>
        <taxon>Anaerococcus</taxon>
    </lineage>
</organism>
<dbReference type="InterPro" id="IPR050095">
    <property type="entry name" value="ECF_ABC_transporter_ATP-bd"/>
</dbReference>
<name>A0A2I1MAV7_9FIRM</name>
<dbReference type="PROSITE" id="PS50893">
    <property type="entry name" value="ABC_TRANSPORTER_2"/>
    <property type="match status" value="2"/>
</dbReference>
<evidence type="ECO:0000256" key="9">
    <source>
        <dbReference type="ARBA" id="ARBA00023136"/>
    </source>
</evidence>
<dbReference type="Pfam" id="PF00005">
    <property type="entry name" value="ABC_tran"/>
    <property type="match status" value="2"/>
</dbReference>
<sequence>MENQTLIKFENFTFKYKSQQEPTLKNINFKARKGEKIVIIGPSGSGKSTMAKAINSQIPNTFAGDIKGKVTILDKDIENSSIFDISLLVGSVLQDTDGQFVGLTVLEDIAFSLENDNVCQEKMIEIVKIWANNLSIVSLLDHKPNEISGGQKQRVSLAGVLVSETPILLLDEPLANLDPASGLATMRLVDELNKKYNYTVIVIEHRLEETLNLNPDRILVVDEGEILKDDSPSAILKSDVLDKIGVRKPLYINALEYAAIDLSRIQNLGSFDNITLSKNDKDMLKSWADKINIIDSSYKKEAILKVKDLSFAYDGYNPVLKDVNFTINKGDVLSIVGQNGAGKSTLAKLLCGFLRPSRGQILLNDTDTKNLSIKQIAEKIGYVLQNPNAMISKTNVSEEVGFGLKLRGASKEEIDFKTEKVLKICGLFPFRNWPISALSYGQKRRVSIASILILNPEILILDEPTAGQDYRHYTEIMEFIHKLNKDYNLTILMISHDMHLIQEYTQRSLVFAETGLLADTSPKTLFSDVDLLEKASLAETSLSKLARAIDYDPEEFIEKFISYERGEL</sequence>
<dbReference type="InterPro" id="IPR003439">
    <property type="entry name" value="ABC_transporter-like_ATP-bd"/>
</dbReference>
<keyword evidence="9" id="KW-0472">Membrane</keyword>
<dbReference type="CDD" id="cd03225">
    <property type="entry name" value="ABC_cobalt_CbiO_domain1"/>
    <property type="match status" value="2"/>
</dbReference>
<evidence type="ECO:0000256" key="10">
    <source>
        <dbReference type="ARBA" id="ARBA00025157"/>
    </source>
</evidence>
<evidence type="ECO:0000313" key="13">
    <source>
        <dbReference type="Proteomes" id="UP000234335"/>
    </source>
</evidence>
<accession>A0A2I1MAV7</accession>
<evidence type="ECO:0000256" key="1">
    <source>
        <dbReference type="ARBA" id="ARBA00004202"/>
    </source>
</evidence>
<feature type="domain" description="ABC transporter" evidence="11">
    <location>
        <begin position="304"/>
        <end position="538"/>
    </location>
</feature>
<feature type="domain" description="ABC transporter" evidence="11">
    <location>
        <begin position="7"/>
        <end position="248"/>
    </location>
</feature>
<dbReference type="NCBIfam" id="NF010167">
    <property type="entry name" value="PRK13648.1"/>
    <property type="match status" value="2"/>
</dbReference>
<dbReference type="Gene3D" id="3.40.50.300">
    <property type="entry name" value="P-loop containing nucleotide triphosphate hydrolases"/>
    <property type="match status" value="2"/>
</dbReference>
<keyword evidence="8" id="KW-1278">Translocase</keyword>
<dbReference type="RefSeq" id="WP_101539426.1">
    <property type="nucleotide sequence ID" value="NZ_PKGS01000001.1"/>
</dbReference>
<evidence type="ECO:0000256" key="6">
    <source>
        <dbReference type="ARBA" id="ARBA00022741"/>
    </source>
</evidence>
<dbReference type="InterPro" id="IPR027417">
    <property type="entry name" value="P-loop_NTPase"/>
</dbReference>
<dbReference type="FunFam" id="3.40.50.300:FF:001422">
    <property type="entry name" value="Cobalt ABC transporter ATP-binding protein"/>
    <property type="match status" value="1"/>
</dbReference>
<dbReference type="InterPro" id="IPR003593">
    <property type="entry name" value="AAA+_ATPase"/>
</dbReference>
<dbReference type="GO" id="GO:0005524">
    <property type="term" value="F:ATP binding"/>
    <property type="evidence" value="ECO:0007669"/>
    <property type="project" value="UniProtKB-KW"/>
</dbReference>
<evidence type="ECO:0000259" key="11">
    <source>
        <dbReference type="PROSITE" id="PS50893"/>
    </source>
</evidence>
<dbReference type="InterPro" id="IPR017871">
    <property type="entry name" value="ABC_transporter-like_CS"/>
</dbReference>
<evidence type="ECO:0000256" key="3">
    <source>
        <dbReference type="ARBA" id="ARBA00022448"/>
    </source>
</evidence>
<reference evidence="12 13" key="1">
    <citation type="submission" date="2017-12" db="EMBL/GenBank/DDBJ databases">
        <title>Phylogenetic diversity of female urinary microbiome.</title>
        <authorList>
            <person name="Thomas-White K."/>
            <person name="Wolfe A.J."/>
        </authorList>
    </citation>
    <scope>NUCLEOTIDE SEQUENCE [LARGE SCALE GENOMIC DNA]</scope>
    <source>
        <strain evidence="12 13">UMB0119</strain>
    </source>
</reference>
<keyword evidence="6" id="KW-0547">Nucleotide-binding</keyword>
<evidence type="ECO:0000256" key="4">
    <source>
        <dbReference type="ARBA" id="ARBA00022475"/>
    </source>
</evidence>
<keyword evidence="5" id="KW-0677">Repeat</keyword>
<dbReference type="PROSITE" id="PS00211">
    <property type="entry name" value="ABC_TRANSPORTER_1"/>
    <property type="match status" value="2"/>
</dbReference>
<dbReference type="GO" id="GO:0016887">
    <property type="term" value="F:ATP hydrolysis activity"/>
    <property type="evidence" value="ECO:0007669"/>
    <property type="project" value="InterPro"/>
</dbReference>
<dbReference type="SUPFAM" id="SSF52540">
    <property type="entry name" value="P-loop containing nucleoside triphosphate hydrolases"/>
    <property type="match status" value="2"/>
</dbReference>
<dbReference type="EMBL" id="PKGS01000001">
    <property type="protein sequence ID" value="PKZ17257.1"/>
    <property type="molecule type" value="Genomic_DNA"/>
</dbReference>
<comment type="function">
    <text evidence="10">Probably part of an ABC transporter complex. Responsible for energy coupling to the transport system.</text>
</comment>
<gene>
    <name evidence="12" type="ORF">CYJ34_00690</name>
</gene>
<dbReference type="InterPro" id="IPR015856">
    <property type="entry name" value="ABC_transpr_CbiO/EcfA_su"/>
</dbReference>
<keyword evidence="4" id="KW-1003">Cell membrane</keyword>
<comment type="subcellular location">
    <subcellularLocation>
        <location evidence="1">Cell membrane</location>
        <topology evidence="1">Peripheral membrane protein</topology>
    </subcellularLocation>
</comment>
<dbReference type="SMART" id="SM00382">
    <property type="entry name" value="AAA"/>
    <property type="match status" value="2"/>
</dbReference>
<dbReference type="GO" id="GO:0043190">
    <property type="term" value="C:ATP-binding cassette (ABC) transporter complex"/>
    <property type="evidence" value="ECO:0007669"/>
    <property type="project" value="TreeGrafter"/>
</dbReference>
<comment type="similarity">
    <text evidence="2">Belongs to the ABC transporter superfamily.</text>
</comment>
<dbReference type="PANTHER" id="PTHR43553:SF26">
    <property type="entry name" value="ABC TRANSPORTER ATP-BINDING PROTEIN BC_2655-RELATED"/>
    <property type="match status" value="1"/>
</dbReference>
<dbReference type="InterPro" id="IPR022216">
    <property type="entry name" value="ABC_Co_transporter"/>
</dbReference>
<evidence type="ECO:0000313" key="12">
    <source>
        <dbReference type="EMBL" id="PKZ17257.1"/>
    </source>
</evidence>
<dbReference type="Proteomes" id="UP000234335">
    <property type="component" value="Unassembled WGS sequence"/>
</dbReference>
<evidence type="ECO:0000256" key="2">
    <source>
        <dbReference type="ARBA" id="ARBA00005417"/>
    </source>
</evidence>
<dbReference type="FunFam" id="3.40.50.300:FF:000224">
    <property type="entry name" value="Energy-coupling factor transporter ATP-binding protein EcfA"/>
    <property type="match status" value="1"/>
</dbReference>
<keyword evidence="7 12" id="KW-0067">ATP-binding</keyword>